<dbReference type="InterPro" id="IPR040758">
    <property type="entry name" value="PrmC_N"/>
</dbReference>
<feature type="domain" description="Methyltransferase small" evidence="6">
    <location>
        <begin position="111"/>
        <end position="195"/>
    </location>
</feature>
<evidence type="ECO:0000313" key="9">
    <source>
        <dbReference type="Proteomes" id="UP000184301"/>
    </source>
</evidence>
<dbReference type="GO" id="GO:0003676">
    <property type="term" value="F:nucleic acid binding"/>
    <property type="evidence" value="ECO:0007669"/>
    <property type="project" value="InterPro"/>
</dbReference>
<dbReference type="InterPro" id="IPR019874">
    <property type="entry name" value="RF_methyltr_PrmC"/>
</dbReference>
<comment type="function">
    <text evidence="5">Methylates the class 1 translation termination release factors RF1/PrfA and RF2/PrfB on the glutamine residue of the universally conserved GGQ motif.</text>
</comment>
<feature type="domain" description="Release factor glutamine methyltransferase N-terminal" evidence="7">
    <location>
        <begin position="5"/>
        <end position="75"/>
    </location>
</feature>
<dbReference type="RefSeq" id="WP_073103861.1">
    <property type="nucleotide sequence ID" value="NZ_FQZY01000005.1"/>
</dbReference>
<dbReference type="Gene3D" id="3.40.50.150">
    <property type="entry name" value="Vaccinia Virus protein VP39"/>
    <property type="match status" value="1"/>
</dbReference>
<dbReference type="Pfam" id="PF05175">
    <property type="entry name" value="MTS"/>
    <property type="match status" value="1"/>
</dbReference>
<dbReference type="SUPFAM" id="SSF53335">
    <property type="entry name" value="S-adenosyl-L-methionine-dependent methyltransferases"/>
    <property type="match status" value="1"/>
</dbReference>
<feature type="binding site" evidence="5">
    <location>
        <position position="146"/>
    </location>
    <ligand>
        <name>S-adenosyl-L-methionine</name>
        <dbReference type="ChEBI" id="CHEBI:59789"/>
    </ligand>
</feature>
<dbReference type="InterPro" id="IPR050320">
    <property type="entry name" value="N5-glutamine_MTase"/>
</dbReference>
<dbReference type="GO" id="GO:0032259">
    <property type="term" value="P:methylation"/>
    <property type="evidence" value="ECO:0007669"/>
    <property type="project" value="UniProtKB-KW"/>
</dbReference>
<dbReference type="InterPro" id="IPR004556">
    <property type="entry name" value="HemK-like"/>
</dbReference>
<dbReference type="InterPro" id="IPR002052">
    <property type="entry name" value="DNA_methylase_N6_adenine_CS"/>
</dbReference>
<keyword evidence="1 5" id="KW-0489">Methyltransferase</keyword>
<evidence type="ECO:0000256" key="5">
    <source>
        <dbReference type="HAMAP-Rule" id="MF_02126"/>
    </source>
</evidence>
<feature type="binding site" evidence="5">
    <location>
        <begin position="187"/>
        <end position="190"/>
    </location>
    <ligand>
        <name>substrate</name>
    </ligand>
</feature>
<dbReference type="GO" id="GO:0102559">
    <property type="term" value="F:peptide chain release factor N(5)-glutamine methyltransferase activity"/>
    <property type="evidence" value="ECO:0007669"/>
    <property type="project" value="UniProtKB-EC"/>
</dbReference>
<feature type="binding site" evidence="5">
    <location>
        <position position="187"/>
    </location>
    <ligand>
        <name>S-adenosyl-L-methionine</name>
        <dbReference type="ChEBI" id="CHEBI:59789"/>
    </ligand>
</feature>
<keyword evidence="2 5" id="KW-0808">Transferase</keyword>
<accession>A0A1M6HWN7</accession>
<dbReference type="HAMAP" id="MF_02126">
    <property type="entry name" value="RF_methyltr_PrmC"/>
    <property type="match status" value="1"/>
</dbReference>
<proteinExistence type="inferred from homology"/>
<evidence type="ECO:0000259" key="7">
    <source>
        <dbReference type="Pfam" id="PF17827"/>
    </source>
</evidence>
<dbReference type="EMBL" id="FQZY01000005">
    <property type="protein sequence ID" value="SHJ26548.1"/>
    <property type="molecule type" value="Genomic_DNA"/>
</dbReference>
<evidence type="ECO:0000256" key="3">
    <source>
        <dbReference type="ARBA" id="ARBA00022691"/>
    </source>
</evidence>
<dbReference type="NCBIfam" id="TIGR03534">
    <property type="entry name" value="RF_mod_PrmC"/>
    <property type="match status" value="1"/>
</dbReference>
<comment type="similarity">
    <text evidence="5">Belongs to the protein N5-glutamine methyltransferase family. PrmC subfamily.</text>
</comment>
<dbReference type="CDD" id="cd02440">
    <property type="entry name" value="AdoMet_MTases"/>
    <property type="match status" value="1"/>
</dbReference>
<keyword evidence="9" id="KW-1185">Reference proteome</keyword>
<dbReference type="InterPro" id="IPR007848">
    <property type="entry name" value="Small_mtfrase_dom"/>
</dbReference>
<evidence type="ECO:0000313" key="8">
    <source>
        <dbReference type="EMBL" id="SHJ26548.1"/>
    </source>
</evidence>
<reference evidence="8 9" key="1">
    <citation type="submission" date="2016-11" db="EMBL/GenBank/DDBJ databases">
        <authorList>
            <person name="Jaros S."/>
            <person name="Januszkiewicz K."/>
            <person name="Wedrychowicz H."/>
        </authorList>
    </citation>
    <scope>NUCLEOTIDE SEQUENCE [LARGE SCALE GENOMIC DNA]</scope>
    <source>
        <strain evidence="8 9">DSM 15480</strain>
    </source>
</reference>
<dbReference type="PANTHER" id="PTHR18895">
    <property type="entry name" value="HEMK METHYLTRANSFERASE"/>
    <property type="match status" value="1"/>
</dbReference>
<comment type="caution">
    <text evidence="5">Lacks conserved residue(s) required for the propagation of feature annotation.</text>
</comment>
<protein>
    <recommendedName>
        <fullName evidence="5">Release factor glutamine methyltransferase</fullName>
        <shortName evidence="5">RF MTase</shortName>
        <ecNumber evidence="5">2.1.1.297</ecNumber>
    </recommendedName>
    <alternativeName>
        <fullName evidence="5">N5-glutamine methyltransferase PrmC</fullName>
    </alternativeName>
    <alternativeName>
        <fullName evidence="5">Protein-(glutamine-N5) MTase PrmC</fullName>
    </alternativeName>
    <alternativeName>
        <fullName evidence="5">Protein-glutamine N-methyltransferase PrmC</fullName>
    </alternativeName>
</protein>
<dbReference type="Proteomes" id="UP000184301">
    <property type="component" value="Unassembled WGS sequence"/>
</dbReference>
<sequence length="282" mass="31537">MTLKELYEQGSAILAEAGIAEAGLDAWYLLEFVTKISRAMYYVHAGDAVCEEKQIRYQELVQKRAGYIPLQHLTGEQEFMGLPFFVDSHVLIPRQDTENLVECACGLLQDHMSVLDLCTGSGCILLSMEHFAREKKLQGFAGAGADVSKEALAVAEKNGDRLETDVTWIESDLFEKIEGKFDLIVSNPPYIRTSEIPKLQREVKDHDPMLALDGKDDGLYFYRRIIRESVAYIRPGGHLLFEIGFDQGAQVSALMREAGYSSVMVKKDLAGLDRVVSGVYQM</sequence>
<comment type="catalytic activity">
    <reaction evidence="4 5">
        <text>L-glutaminyl-[peptide chain release factor] + S-adenosyl-L-methionine = N(5)-methyl-L-glutaminyl-[peptide chain release factor] + S-adenosyl-L-homocysteine + H(+)</text>
        <dbReference type="Rhea" id="RHEA:42896"/>
        <dbReference type="Rhea" id="RHEA-COMP:10271"/>
        <dbReference type="Rhea" id="RHEA-COMP:10272"/>
        <dbReference type="ChEBI" id="CHEBI:15378"/>
        <dbReference type="ChEBI" id="CHEBI:30011"/>
        <dbReference type="ChEBI" id="CHEBI:57856"/>
        <dbReference type="ChEBI" id="CHEBI:59789"/>
        <dbReference type="ChEBI" id="CHEBI:61891"/>
        <dbReference type="EC" id="2.1.1.297"/>
    </reaction>
</comment>
<dbReference type="InterPro" id="IPR029063">
    <property type="entry name" value="SAM-dependent_MTases_sf"/>
</dbReference>
<evidence type="ECO:0000256" key="4">
    <source>
        <dbReference type="ARBA" id="ARBA00048391"/>
    </source>
</evidence>
<dbReference type="Pfam" id="PF17827">
    <property type="entry name" value="PrmC_N"/>
    <property type="match status" value="1"/>
</dbReference>
<evidence type="ECO:0000256" key="2">
    <source>
        <dbReference type="ARBA" id="ARBA00022679"/>
    </source>
</evidence>
<dbReference type="OrthoDB" id="9800643at2"/>
<dbReference type="NCBIfam" id="TIGR00536">
    <property type="entry name" value="hemK_fam"/>
    <property type="match status" value="1"/>
</dbReference>
<dbReference type="STRING" id="1121950.SAMN02745243_00179"/>
<keyword evidence="3 5" id="KW-0949">S-adenosyl-L-methionine</keyword>
<dbReference type="EC" id="2.1.1.297" evidence="5"/>
<dbReference type="PANTHER" id="PTHR18895:SF74">
    <property type="entry name" value="MTRF1L RELEASE FACTOR GLUTAMINE METHYLTRANSFERASE"/>
    <property type="match status" value="1"/>
</dbReference>
<name>A0A1M6HWN7_9FIRM</name>
<evidence type="ECO:0000256" key="1">
    <source>
        <dbReference type="ARBA" id="ARBA00022603"/>
    </source>
</evidence>
<dbReference type="PROSITE" id="PS00092">
    <property type="entry name" value="N6_MTASE"/>
    <property type="match status" value="1"/>
</dbReference>
<evidence type="ECO:0000259" key="6">
    <source>
        <dbReference type="Pfam" id="PF05175"/>
    </source>
</evidence>
<gene>
    <name evidence="5" type="primary">prmC</name>
    <name evidence="8" type="ORF">SAMN02745243_00179</name>
</gene>
<organism evidence="8 9">
    <name type="scientific">Hespellia stercorisuis DSM 15480</name>
    <dbReference type="NCBI Taxonomy" id="1121950"/>
    <lineage>
        <taxon>Bacteria</taxon>
        <taxon>Bacillati</taxon>
        <taxon>Bacillota</taxon>
        <taxon>Clostridia</taxon>
        <taxon>Lachnospirales</taxon>
        <taxon>Lachnospiraceae</taxon>
        <taxon>Hespellia</taxon>
    </lineage>
</organism>
<dbReference type="Gene3D" id="1.10.8.10">
    <property type="entry name" value="DNA helicase RuvA subunit, C-terminal domain"/>
    <property type="match status" value="1"/>
</dbReference>
<dbReference type="AlphaFoldDB" id="A0A1M6HWN7"/>